<protein>
    <submittedName>
        <fullName evidence="2">Uncharacterized protein</fullName>
    </submittedName>
</protein>
<reference evidence="1 3" key="2">
    <citation type="submission" date="2018-03" db="EMBL/GenBank/DDBJ databases">
        <title>Genomic Encyclopedia of Archaeal and Bacterial Type Strains, Phase II (KMG-II): from individual species to whole genera.</title>
        <authorList>
            <person name="Goeker M."/>
        </authorList>
    </citation>
    <scope>NUCLEOTIDE SEQUENCE [LARGE SCALE GENOMIC DNA]</scope>
    <source>
        <strain evidence="1 3">DSM 25227</strain>
    </source>
</reference>
<evidence type="ECO:0000313" key="3">
    <source>
        <dbReference type="Proteomes" id="UP000245839"/>
    </source>
</evidence>
<sequence length="89" mass="9703">MPLSNIRVEDEVFTAEGDVGLGAVREILPDHLWVSIEGYGDIRIDPEQIVAAHDGKVVLDVTKLPEHLQTLIAHVHDGEVQQPSEASEG</sequence>
<dbReference type="OrthoDB" id="7659036at2"/>
<accession>A0A2Y9C8X5</accession>
<dbReference type="Proteomes" id="UP000251571">
    <property type="component" value="Unassembled WGS sequence"/>
</dbReference>
<keyword evidence="3" id="KW-1185">Reference proteome</keyword>
<evidence type="ECO:0000313" key="1">
    <source>
        <dbReference type="EMBL" id="PWJ13287.1"/>
    </source>
</evidence>
<gene>
    <name evidence="1" type="ORF">BCF38_11450</name>
    <name evidence="2" type="ORF">SAMN05421539_11450</name>
</gene>
<organism evidence="2 4">
    <name type="scientific">Jannaschia seohaensis</name>
    <dbReference type="NCBI Taxonomy" id="475081"/>
    <lineage>
        <taxon>Bacteria</taxon>
        <taxon>Pseudomonadati</taxon>
        <taxon>Pseudomonadota</taxon>
        <taxon>Alphaproteobacteria</taxon>
        <taxon>Rhodobacterales</taxon>
        <taxon>Roseobacteraceae</taxon>
        <taxon>Jannaschia</taxon>
    </lineage>
</organism>
<dbReference type="Proteomes" id="UP000245839">
    <property type="component" value="Unassembled WGS sequence"/>
</dbReference>
<dbReference type="RefSeq" id="WP_109565977.1">
    <property type="nucleotide sequence ID" value="NZ_QGDJ01000014.1"/>
</dbReference>
<reference evidence="2 4" key="1">
    <citation type="submission" date="2016-10" db="EMBL/GenBank/DDBJ databases">
        <authorList>
            <person name="Cai Z."/>
        </authorList>
    </citation>
    <scope>NUCLEOTIDE SEQUENCE [LARGE SCALE GENOMIC DNA]</scope>
    <source>
        <strain evidence="2 4">DSM 25227</strain>
    </source>
</reference>
<dbReference type="EMBL" id="UETC01000014">
    <property type="protein sequence ID" value="SSA50613.1"/>
    <property type="molecule type" value="Genomic_DNA"/>
</dbReference>
<evidence type="ECO:0000313" key="4">
    <source>
        <dbReference type="Proteomes" id="UP000251571"/>
    </source>
</evidence>
<dbReference type="EMBL" id="QGDJ01000014">
    <property type="protein sequence ID" value="PWJ13287.1"/>
    <property type="molecule type" value="Genomic_DNA"/>
</dbReference>
<name>A0A2Y9C8X5_9RHOB</name>
<proteinExistence type="predicted"/>
<dbReference type="AlphaFoldDB" id="A0A2Y9C8X5"/>
<evidence type="ECO:0000313" key="2">
    <source>
        <dbReference type="EMBL" id="SSA50613.1"/>
    </source>
</evidence>